<dbReference type="PANTHER" id="PTHR42839">
    <property type="entry name" value="ISOCHORISMATE SYNTHASE ENTC"/>
    <property type="match status" value="1"/>
</dbReference>
<dbReference type="Gene3D" id="3.60.120.10">
    <property type="entry name" value="Anthranilate synthase"/>
    <property type="match status" value="1"/>
</dbReference>
<accession>A0ABU7IW70</accession>
<evidence type="ECO:0000313" key="2">
    <source>
        <dbReference type="EMBL" id="MEE1977130.1"/>
    </source>
</evidence>
<evidence type="ECO:0000259" key="1">
    <source>
        <dbReference type="Pfam" id="PF00425"/>
    </source>
</evidence>
<feature type="domain" description="Chorismate-utilising enzyme C-terminal" evidence="1">
    <location>
        <begin position="96"/>
        <end position="360"/>
    </location>
</feature>
<dbReference type="EMBL" id="JAZDDG010000006">
    <property type="protein sequence ID" value="MEE1977130.1"/>
    <property type="molecule type" value="Genomic_DNA"/>
</dbReference>
<dbReference type="RefSeq" id="WP_272651820.1">
    <property type="nucleotide sequence ID" value="NZ_JAZDDG010000006.1"/>
</dbReference>
<dbReference type="PANTHER" id="PTHR42839:SF2">
    <property type="entry name" value="ISOCHORISMATE SYNTHASE ENTC"/>
    <property type="match status" value="1"/>
</dbReference>
<reference evidence="2 3" key="1">
    <citation type="submission" date="2024-01" db="EMBL/GenBank/DDBJ databases">
        <title>Maribacter spp. originated from different algae showed divergent polysaccharides utilization ability.</title>
        <authorList>
            <person name="Wang H."/>
            <person name="Wu Y."/>
        </authorList>
    </citation>
    <scope>NUCLEOTIDE SEQUENCE [LARGE SCALE GENOMIC DNA]</scope>
    <source>
        <strain evidence="2 3">PR1</strain>
    </source>
</reference>
<sequence>MVSFIFEKAQNQFNQQLPFVLYRKPKEQLLKGIFQRDDLLHTVGDFTEKGFVLAPFDDTEKPTLIKPDEMVKEPIEEWNLNAVTKNPSISNNEEEKKGFESLVEKAIEVIRKKELEKVVVSRKKEVQVAISAIHIFKKLVYTYNNALCYVWYHPKVGVWLGATPEILVKTVGTSFTTMSLAGTQVFDENIVNPEWGKKELHEQQLVTDYIEQVLQGKTKALKIGDQESTRAGKLWHLRTKISGNFERDGLGKLIRSLHPTPAVCGIPKKNAKDFILKNENYNRLFYTGFLGELNFKQEQSRNINLKNKENSAYKSVLTRTELYVNLRCMQLNKGLATLYVGGGITWGSEPQKEWEETENKSETILKVLSD</sequence>
<gene>
    <name evidence="2" type="ORF">V1I91_13670</name>
</gene>
<proteinExistence type="predicted"/>
<evidence type="ECO:0000313" key="3">
    <source>
        <dbReference type="Proteomes" id="UP001356308"/>
    </source>
</evidence>
<keyword evidence="3" id="KW-1185">Reference proteome</keyword>
<dbReference type="InterPro" id="IPR005801">
    <property type="entry name" value="ADC_synthase"/>
</dbReference>
<dbReference type="InterPro" id="IPR015890">
    <property type="entry name" value="Chorismate_C"/>
</dbReference>
<dbReference type="Pfam" id="PF00425">
    <property type="entry name" value="Chorismate_bind"/>
    <property type="match status" value="1"/>
</dbReference>
<dbReference type="Proteomes" id="UP001356308">
    <property type="component" value="Unassembled WGS sequence"/>
</dbReference>
<organism evidence="2 3">
    <name type="scientific">Maribacter cobaltidurans</name>
    <dbReference type="NCBI Taxonomy" id="1178778"/>
    <lineage>
        <taxon>Bacteria</taxon>
        <taxon>Pseudomonadati</taxon>
        <taxon>Bacteroidota</taxon>
        <taxon>Flavobacteriia</taxon>
        <taxon>Flavobacteriales</taxon>
        <taxon>Flavobacteriaceae</taxon>
        <taxon>Maribacter</taxon>
    </lineage>
</organism>
<comment type="caution">
    <text evidence="2">The sequence shown here is derived from an EMBL/GenBank/DDBJ whole genome shotgun (WGS) entry which is preliminary data.</text>
</comment>
<name>A0ABU7IW70_9FLAO</name>
<dbReference type="SUPFAM" id="SSF56322">
    <property type="entry name" value="ADC synthase"/>
    <property type="match status" value="1"/>
</dbReference>
<protein>
    <submittedName>
        <fullName evidence="2">Chorismate-binding protein</fullName>
    </submittedName>
</protein>